<gene>
    <name evidence="2" type="ORF">NDU88_005251</name>
</gene>
<protein>
    <submittedName>
        <fullName evidence="2">Uncharacterized protein</fullName>
    </submittedName>
</protein>
<proteinExistence type="predicted"/>
<sequence length="127" mass="14526">MRLGAREPQERSREKGALRQAPTSSAQSNRDHQDSPNAKEGQGTNPHLARRKNQTGRAWTRAKQQEERLVEPEVGVGAMAWDLRMKQKDELLPPDWFYSNKLTGSEESQGLMADHLLWIAYHTHKLV</sequence>
<evidence type="ECO:0000313" key="2">
    <source>
        <dbReference type="EMBL" id="KAJ1217658.1"/>
    </source>
</evidence>
<dbReference type="EMBL" id="JANPWB010000001">
    <property type="protein sequence ID" value="KAJ1217658.1"/>
    <property type="molecule type" value="Genomic_DNA"/>
</dbReference>
<keyword evidence="3" id="KW-1185">Reference proteome</keyword>
<dbReference type="AlphaFoldDB" id="A0AAV7WYZ9"/>
<evidence type="ECO:0000256" key="1">
    <source>
        <dbReference type="SAM" id="MobiDB-lite"/>
    </source>
</evidence>
<name>A0AAV7WYZ9_PLEWA</name>
<comment type="caution">
    <text evidence="2">The sequence shown here is derived from an EMBL/GenBank/DDBJ whole genome shotgun (WGS) entry which is preliminary data.</text>
</comment>
<organism evidence="2 3">
    <name type="scientific">Pleurodeles waltl</name>
    <name type="common">Iberian ribbed newt</name>
    <dbReference type="NCBI Taxonomy" id="8319"/>
    <lineage>
        <taxon>Eukaryota</taxon>
        <taxon>Metazoa</taxon>
        <taxon>Chordata</taxon>
        <taxon>Craniata</taxon>
        <taxon>Vertebrata</taxon>
        <taxon>Euteleostomi</taxon>
        <taxon>Amphibia</taxon>
        <taxon>Batrachia</taxon>
        <taxon>Caudata</taxon>
        <taxon>Salamandroidea</taxon>
        <taxon>Salamandridae</taxon>
        <taxon>Pleurodelinae</taxon>
        <taxon>Pleurodeles</taxon>
    </lineage>
</organism>
<feature type="region of interest" description="Disordered" evidence="1">
    <location>
        <begin position="1"/>
        <end position="66"/>
    </location>
</feature>
<feature type="compositionally biased region" description="Basic and acidic residues" evidence="1">
    <location>
        <begin position="1"/>
        <end position="17"/>
    </location>
</feature>
<dbReference type="Proteomes" id="UP001066276">
    <property type="component" value="Chromosome 1_1"/>
</dbReference>
<accession>A0AAV7WYZ9</accession>
<evidence type="ECO:0000313" key="3">
    <source>
        <dbReference type="Proteomes" id="UP001066276"/>
    </source>
</evidence>
<reference evidence="2" key="1">
    <citation type="journal article" date="2022" name="bioRxiv">
        <title>Sequencing and chromosome-scale assembly of the giantPleurodeles waltlgenome.</title>
        <authorList>
            <person name="Brown T."/>
            <person name="Elewa A."/>
            <person name="Iarovenko S."/>
            <person name="Subramanian E."/>
            <person name="Araus A.J."/>
            <person name="Petzold A."/>
            <person name="Susuki M."/>
            <person name="Suzuki K.-i.T."/>
            <person name="Hayashi T."/>
            <person name="Toyoda A."/>
            <person name="Oliveira C."/>
            <person name="Osipova E."/>
            <person name="Leigh N.D."/>
            <person name="Simon A."/>
            <person name="Yun M.H."/>
        </authorList>
    </citation>
    <scope>NUCLEOTIDE SEQUENCE</scope>
    <source>
        <strain evidence="2">20211129_DDA</strain>
        <tissue evidence="2">Liver</tissue>
    </source>
</reference>